<gene>
    <name evidence="2" type="ORF">F9P26_16915</name>
</gene>
<evidence type="ECO:0000313" key="2">
    <source>
        <dbReference type="EMBL" id="EDB1934605.1"/>
    </source>
</evidence>
<name>A0A626RE45_SALET</name>
<accession>A0A626RE45</accession>
<dbReference type="PROSITE" id="PS51502">
    <property type="entry name" value="S_R_A_B_BARREL"/>
    <property type="match status" value="1"/>
</dbReference>
<dbReference type="Gene3D" id="3.30.70.100">
    <property type="match status" value="1"/>
</dbReference>
<dbReference type="AlphaFoldDB" id="A0A626RE45"/>
<evidence type="ECO:0000259" key="1">
    <source>
        <dbReference type="PROSITE" id="PS51502"/>
    </source>
</evidence>
<proteinExistence type="predicted"/>
<comment type="caution">
    <text evidence="2">The sequence shown here is derived from an EMBL/GenBank/DDBJ whole genome shotgun (WGS) entry which is preliminary data.</text>
</comment>
<reference evidence="2" key="1">
    <citation type="submission" date="2019-10" db="EMBL/GenBank/DDBJ databases">
        <authorList>
            <person name="Ashton P.M."/>
            <person name="Dallman T."/>
            <person name="Nair S."/>
            <person name="De Pinna E."/>
            <person name="Peters T."/>
            <person name="Grant K."/>
        </authorList>
    </citation>
    <scope>NUCLEOTIDE SEQUENCE</scope>
    <source>
        <strain evidence="2">808196</strain>
    </source>
</reference>
<dbReference type="SUPFAM" id="SSF54909">
    <property type="entry name" value="Dimeric alpha+beta barrel"/>
    <property type="match status" value="1"/>
</dbReference>
<dbReference type="Pfam" id="PF07876">
    <property type="entry name" value="Dabb"/>
    <property type="match status" value="1"/>
</dbReference>
<dbReference type="InterPro" id="IPR013097">
    <property type="entry name" value="Dabb"/>
</dbReference>
<dbReference type="InterPro" id="IPR011008">
    <property type="entry name" value="Dimeric_a/b-barrel"/>
</dbReference>
<protein>
    <submittedName>
        <fullName evidence="2">Dabb family protein</fullName>
    </submittedName>
</protein>
<dbReference type="SMART" id="SM00886">
    <property type="entry name" value="Dabb"/>
    <property type="match status" value="1"/>
</dbReference>
<dbReference type="EMBL" id="AALMQK010000027">
    <property type="protein sequence ID" value="EDB1934605.1"/>
    <property type="molecule type" value="Genomic_DNA"/>
</dbReference>
<sequence length="110" mass="12497">MIRHILFITFNNNVLPGEIEVVRWIFLRIPMFVEGVTRVEWGVNDSSENKSSGHTHCVLMTFADDSARQNYLPHPVHQVLKSILCPALQDIVVFDFTLLPENSAESESTS</sequence>
<organism evidence="2">
    <name type="scientific">Salmonella enterica I</name>
    <dbReference type="NCBI Taxonomy" id="59201"/>
    <lineage>
        <taxon>Bacteria</taxon>
        <taxon>Pseudomonadati</taxon>
        <taxon>Pseudomonadota</taxon>
        <taxon>Gammaproteobacteria</taxon>
        <taxon>Enterobacterales</taxon>
        <taxon>Enterobacteriaceae</taxon>
        <taxon>Salmonella</taxon>
    </lineage>
</organism>
<feature type="domain" description="Stress-response A/B barrel" evidence="1">
    <location>
        <begin position="2"/>
        <end position="96"/>
    </location>
</feature>